<organism evidence="1 2">
    <name type="scientific">Piloderma croceum (strain F 1598)</name>
    <dbReference type="NCBI Taxonomy" id="765440"/>
    <lineage>
        <taxon>Eukaryota</taxon>
        <taxon>Fungi</taxon>
        <taxon>Dikarya</taxon>
        <taxon>Basidiomycota</taxon>
        <taxon>Agaricomycotina</taxon>
        <taxon>Agaricomycetes</taxon>
        <taxon>Agaricomycetidae</taxon>
        <taxon>Atheliales</taxon>
        <taxon>Atheliaceae</taxon>
        <taxon>Piloderma</taxon>
    </lineage>
</organism>
<evidence type="ECO:0000313" key="1">
    <source>
        <dbReference type="EMBL" id="KIM85147.1"/>
    </source>
</evidence>
<proteinExistence type="predicted"/>
<accession>A0A0C3C688</accession>
<reference evidence="1 2" key="1">
    <citation type="submission" date="2014-04" db="EMBL/GenBank/DDBJ databases">
        <authorList>
            <consortium name="DOE Joint Genome Institute"/>
            <person name="Kuo A."/>
            <person name="Tarkka M."/>
            <person name="Buscot F."/>
            <person name="Kohler A."/>
            <person name="Nagy L.G."/>
            <person name="Floudas D."/>
            <person name="Copeland A."/>
            <person name="Barry K.W."/>
            <person name="Cichocki N."/>
            <person name="Veneault-Fourrey C."/>
            <person name="LaButti K."/>
            <person name="Lindquist E.A."/>
            <person name="Lipzen A."/>
            <person name="Lundell T."/>
            <person name="Morin E."/>
            <person name="Murat C."/>
            <person name="Sun H."/>
            <person name="Tunlid A."/>
            <person name="Henrissat B."/>
            <person name="Grigoriev I.V."/>
            <person name="Hibbett D.S."/>
            <person name="Martin F."/>
            <person name="Nordberg H.P."/>
            <person name="Cantor M.N."/>
            <person name="Hua S.X."/>
        </authorList>
    </citation>
    <scope>NUCLEOTIDE SEQUENCE [LARGE SCALE GENOMIC DNA]</scope>
    <source>
        <strain evidence="1 2">F 1598</strain>
    </source>
</reference>
<keyword evidence="2" id="KW-1185">Reference proteome</keyword>
<dbReference type="Proteomes" id="UP000054166">
    <property type="component" value="Unassembled WGS sequence"/>
</dbReference>
<reference evidence="2" key="2">
    <citation type="submission" date="2015-01" db="EMBL/GenBank/DDBJ databases">
        <title>Evolutionary Origins and Diversification of the Mycorrhizal Mutualists.</title>
        <authorList>
            <consortium name="DOE Joint Genome Institute"/>
            <consortium name="Mycorrhizal Genomics Consortium"/>
            <person name="Kohler A."/>
            <person name="Kuo A."/>
            <person name="Nagy L.G."/>
            <person name="Floudas D."/>
            <person name="Copeland A."/>
            <person name="Barry K.W."/>
            <person name="Cichocki N."/>
            <person name="Veneault-Fourrey C."/>
            <person name="LaButti K."/>
            <person name="Lindquist E.A."/>
            <person name="Lipzen A."/>
            <person name="Lundell T."/>
            <person name="Morin E."/>
            <person name="Murat C."/>
            <person name="Riley R."/>
            <person name="Ohm R."/>
            <person name="Sun H."/>
            <person name="Tunlid A."/>
            <person name="Henrissat B."/>
            <person name="Grigoriev I.V."/>
            <person name="Hibbett D.S."/>
            <person name="Martin F."/>
        </authorList>
    </citation>
    <scope>NUCLEOTIDE SEQUENCE [LARGE SCALE GENOMIC DNA]</scope>
    <source>
        <strain evidence="2">F 1598</strain>
    </source>
</reference>
<dbReference type="AlphaFoldDB" id="A0A0C3C688"/>
<gene>
    <name evidence="1" type="ORF">PILCRDRAFT_349820</name>
</gene>
<name>A0A0C3C688_PILCF</name>
<dbReference type="HOGENOM" id="CLU_2868463_0_0_1"/>
<sequence>MLYQTHSLAFSCMTTPRRKGSSCLFESKKVRIKGKISTHVRLRLKYIICLLKLNTPYTSFGPCQ</sequence>
<dbReference type="InParanoid" id="A0A0C3C688"/>
<evidence type="ECO:0000313" key="2">
    <source>
        <dbReference type="Proteomes" id="UP000054166"/>
    </source>
</evidence>
<dbReference type="EMBL" id="KN832985">
    <property type="protein sequence ID" value="KIM85147.1"/>
    <property type="molecule type" value="Genomic_DNA"/>
</dbReference>
<protein>
    <submittedName>
        <fullName evidence="1">Uncharacterized protein</fullName>
    </submittedName>
</protein>